<protein>
    <submittedName>
        <fullName evidence="1">Uncharacterized protein</fullName>
    </submittedName>
</protein>
<keyword evidence="2" id="KW-1185">Reference proteome</keyword>
<name>A0ABU8ZUX1_9PSED</name>
<gene>
    <name evidence="1" type="ORF">WLF18_01240</name>
</gene>
<comment type="caution">
    <text evidence="1">The sequence shown here is derived from an EMBL/GenBank/DDBJ whole genome shotgun (WGS) entry which is preliminary data.</text>
</comment>
<evidence type="ECO:0000313" key="1">
    <source>
        <dbReference type="EMBL" id="MEK2607732.1"/>
    </source>
</evidence>
<dbReference type="RefSeq" id="WP_340609841.1">
    <property type="nucleotide sequence ID" value="NZ_JBBNAW010000001.1"/>
</dbReference>
<proteinExistence type="predicted"/>
<evidence type="ECO:0000313" key="2">
    <source>
        <dbReference type="Proteomes" id="UP001386972"/>
    </source>
</evidence>
<dbReference type="Proteomes" id="UP001386972">
    <property type="component" value="Unassembled WGS sequence"/>
</dbReference>
<accession>A0ABU8ZUX1</accession>
<sequence>MEISDPIPGGFAISQMSEAPGQAVQLIASISSIATNPEQVVALDVSSIVTARATKSSPTVLWRDDDFYSDPYAIFCLKIDIELHSVALKMRWGPMNKRGMDGWEDY</sequence>
<organism evidence="1 2">
    <name type="scientific">Pseudomonas shirazensis</name>
    <dbReference type="NCBI Taxonomy" id="2745494"/>
    <lineage>
        <taxon>Bacteria</taxon>
        <taxon>Pseudomonadati</taxon>
        <taxon>Pseudomonadota</taxon>
        <taxon>Gammaproteobacteria</taxon>
        <taxon>Pseudomonadales</taxon>
        <taxon>Pseudomonadaceae</taxon>
        <taxon>Pseudomonas</taxon>
    </lineage>
</organism>
<dbReference type="EMBL" id="JBBNAW010000001">
    <property type="protein sequence ID" value="MEK2607732.1"/>
    <property type="molecule type" value="Genomic_DNA"/>
</dbReference>
<reference evidence="1 2" key="1">
    <citation type="submission" date="2024-03" db="EMBL/GenBank/DDBJ databases">
        <title>Screening, Identification and Application of a Plant Lactobacillus Strain.</title>
        <authorList>
            <person name="Li Y.L."/>
        </authorList>
    </citation>
    <scope>NUCLEOTIDE SEQUENCE [LARGE SCALE GENOMIC DNA]</scope>
    <source>
        <strain evidence="1 2">JDB</strain>
    </source>
</reference>